<feature type="domain" description="PHB accumulation regulatory" evidence="1">
    <location>
        <begin position="81"/>
        <end position="120"/>
    </location>
</feature>
<dbReference type="EMBL" id="JBHRTI010000003">
    <property type="protein sequence ID" value="MFC3146813.1"/>
    <property type="molecule type" value="Genomic_DNA"/>
</dbReference>
<feature type="domain" description="PHA accumulation regulator DNA-binding N-terminal" evidence="2">
    <location>
        <begin position="17"/>
        <end position="76"/>
    </location>
</feature>
<evidence type="ECO:0000313" key="3">
    <source>
        <dbReference type="EMBL" id="MFC3146813.1"/>
    </source>
</evidence>
<dbReference type="Pfam" id="PF05233">
    <property type="entry name" value="PHB_acc"/>
    <property type="match status" value="2"/>
</dbReference>
<comment type="caution">
    <text evidence="3">The sequence shown here is derived from an EMBL/GenBank/DDBJ whole genome shotgun (WGS) entry which is preliminary data.</text>
</comment>
<evidence type="ECO:0000259" key="2">
    <source>
        <dbReference type="Pfam" id="PF07879"/>
    </source>
</evidence>
<keyword evidence="4" id="KW-1185">Reference proteome</keyword>
<dbReference type="InterPro" id="IPR010134">
    <property type="entry name" value="PHA_reg_PhaR"/>
</dbReference>
<evidence type="ECO:0000259" key="1">
    <source>
        <dbReference type="Pfam" id="PF05233"/>
    </source>
</evidence>
<dbReference type="Proteomes" id="UP001595556">
    <property type="component" value="Unassembled WGS sequence"/>
</dbReference>
<name>A0ABV7H2K0_9BURK</name>
<dbReference type="InterPro" id="IPR012909">
    <property type="entry name" value="PHA_DNA-bd_N"/>
</dbReference>
<dbReference type="InterPro" id="IPR007897">
    <property type="entry name" value="PHB_accumulat"/>
</dbReference>
<protein>
    <submittedName>
        <fullName evidence="3">Polyhydroxyalkanoate synthesis repressor PhaR</fullName>
    </submittedName>
</protein>
<gene>
    <name evidence="3" type="primary">phaR</name>
    <name evidence="3" type="ORF">ACFOEN_04060</name>
</gene>
<reference evidence="4" key="1">
    <citation type="journal article" date="2019" name="Int. J. Syst. Evol. Microbiol.">
        <title>The Global Catalogue of Microorganisms (GCM) 10K type strain sequencing project: providing services to taxonomists for standard genome sequencing and annotation.</title>
        <authorList>
            <consortium name="The Broad Institute Genomics Platform"/>
            <consortium name="The Broad Institute Genome Sequencing Center for Infectious Disease"/>
            <person name="Wu L."/>
            <person name="Ma J."/>
        </authorList>
    </citation>
    <scope>NUCLEOTIDE SEQUENCE [LARGE SCALE GENOMIC DNA]</scope>
    <source>
        <strain evidence="4">KCTC 52168</strain>
    </source>
</reference>
<organism evidence="3 4">
    <name type="scientific">Piscinibacterium candidicorallinum</name>
    <dbReference type="NCBI Taxonomy" id="1793872"/>
    <lineage>
        <taxon>Bacteria</taxon>
        <taxon>Pseudomonadati</taxon>
        <taxon>Pseudomonadota</taxon>
        <taxon>Betaproteobacteria</taxon>
        <taxon>Burkholderiales</taxon>
        <taxon>Piscinibacterium</taxon>
    </lineage>
</organism>
<proteinExistence type="predicted"/>
<evidence type="ECO:0000313" key="4">
    <source>
        <dbReference type="Proteomes" id="UP001595556"/>
    </source>
</evidence>
<dbReference type="NCBIfam" id="TIGR01848">
    <property type="entry name" value="PHA_reg_PhaR"/>
    <property type="match status" value="1"/>
</dbReference>
<dbReference type="Pfam" id="PF07879">
    <property type="entry name" value="PHB_acc_N"/>
    <property type="match status" value="1"/>
</dbReference>
<sequence>MATSRSGSSSKSSQQRLIKKYPNRRLYDTQTSTYITLDDVKQLVINNEVFNVVDAKSNEDLTRSILLQIILEEEAGGAPMFSAPVLANIIRFYGHAMQGVMGPFLEKNITTFLEIQNKFQEQSKAMYNGKQFGPEAWAQFMSGQAPMLQSMMSQYIEQSKNVFVQMQEQMQNQTKSMFGNFPFPPGGNPPGK</sequence>
<dbReference type="RefSeq" id="WP_377301323.1">
    <property type="nucleotide sequence ID" value="NZ_CP180191.1"/>
</dbReference>
<accession>A0ABV7H2K0</accession>
<feature type="domain" description="PHB accumulation regulatory" evidence="1">
    <location>
        <begin position="134"/>
        <end position="171"/>
    </location>
</feature>